<dbReference type="HOGENOM" id="CLU_1486974_0_0_10"/>
<evidence type="ECO:0000313" key="1">
    <source>
        <dbReference type="EMBL" id="AFM03530.1"/>
    </source>
</evidence>
<dbReference type="KEGG" id="fli:Fleli_1092"/>
<dbReference type="Proteomes" id="UP000006054">
    <property type="component" value="Chromosome"/>
</dbReference>
<proteinExistence type="predicted"/>
<sequence>MDTLALLNFLEKETYDFLENTKIYYNEEAISVENLVKVSEQEKITLIREMYSNNYNSFDNEEVNEFAKRIINEIDKDNVSLSALKSNLLTIRKEALDDLKNESDLAIILGMTAIAKDSYEFWFNYQDVSPKKGWFSLAIADATGAYGWGAIGAIAGPAGAIIVGLNGAIINSSGAYIMAQI</sequence>
<dbReference type="EMBL" id="CP003345">
    <property type="protein sequence ID" value="AFM03530.1"/>
    <property type="molecule type" value="Genomic_DNA"/>
</dbReference>
<name>I4AHU5_BERLS</name>
<protein>
    <submittedName>
        <fullName evidence="1">Uncharacterized protein</fullName>
    </submittedName>
</protein>
<gene>
    <name evidence="1" type="ordered locus">Fleli_1092</name>
</gene>
<evidence type="ECO:0000313" key="2">
    <source>
        <dbReference type="Proteomes" id="UP000006054"/>
    </source>
</evidence>
<reference evidence="2" key="1">
    <citation type="submission" date="2012-06" db="EMBL/GenBank/DDBJ databases">
        <title>The complete genome of Flexibacter litoralis DSM 6794.</title>
        <authorList>
            <person name="Lucas S."/>
            <person name="Copeland A."/>
            <person name="Lapidus A."/>
            <person name="Glavina del Rio T."/>
            <person name="Dalin E."/>
            <person name="Tice H."/>
            <person name="Bruce D."/>
            <person name="Goodwin L."/>
            <person name="Pitluck S."/>
            <person name="Peters L."/>
            <person name="Ovchinnikova G."/>
            <person name="Lu M."/>
            <person name="Kyrpides N."/>
            <person name="Mavromatis K."/>
            <person name="Ivanova N."/>
            <person name="Brettin T."/>
            <person name="Detter J.C."/>
            <person name="Han C."/>
            <person name="Larimer F."/>
            <person name="Land M."/>
            <person name="Hauser L."/>
            <person name="Markowitz V."/>
            <person name="Cheng J.-F."/>
            <person name="Hugenholtz P."/>
            <person name="Woyke T."/>
            <person name="Wu D."/>
            <person name="Spring S."/>
            <person name="Lang E."/>
            <person name="Kopitz M."/>
            <person name="Brambilla E."/>
            <person name="Klenk H.-P."/>
            <person name="Eisen J.A."/>
        </authorList>
    </citation>
    <scope>NUCLEOTIDE SEQUENCE [LARGE SCALE GENOMIC DNA]</scope>
    <source>
        <strain evidence="2">ATCC 23117 / DSM 6794 / NBRC 15988 / NCIMB 1366 / Sio-4</strain>
    </source>
</reference>
<dbReference type="RefSeq" id="WP_014796988.1">
    <property type="nucleotide sequence ID" value="NC_018018.1"/>
</dbReference>
<organism evidence="1 2">
    <name type="scientific">Bernardetia litoralis (strain ATCC 23117 / DSM 6794 / NBRC 15988 / NCIMB 1366 / Fx l1 / Sio-4)</name>
    <name type="common">Flexibacter litoralis</name>
    <dbReference type="NCBI Taxonomy" id="880071"/>
    <lineage>
        <taxon>Bacteria</taxon>
        <taxon>Pseudomonadati</taxon>
        <taxon>Bacteroidota</taxon>
        <taxon>Cytophagia</taxon>
        <taxon>Cytophagales</taxon>
        <taxon>Bernardetiaceae</taxon>
        <taxon>Bernardetia</taxon>
    </lineage>
</organism>
<keyword evidence="2" id="KW-1185">Reference proteome</keyword>
<dbReference type="STRING" id="880071.Fleli_1092"/>
<dbReference type="AlphaFoldDB" id="I4AHU5"/>
<accession>I4AHU5</accession>